<protein>
    <submittedName>
        <fullName evidence="4">RNA-dependent RNA polymerase</fullName>
    </submittedName>
</protein>
<dbReference type="InterPro" id="IPR043502">
    <property type="entry name" value="DNA/RNA_pol_sf"/>
</dbReference>
<accession>A0A2Z6JQL1</accession>
<evidence type="ECO:0000256" key="2">
    <source>
        <dbReference type="ARBA" id="ARBA00022679"/>
    </source>
</evidence>
<keyword evidence="2" id="KW-0808">Transferase</keyword>
<gene>
    <name evidence="4" type="primary">RdRp</name>
</gene>
<dbReference type="Pfam" id="PF05919">
    <property type="entry name" value="Mitovir_RNA_pol"/>
    <property type="match status" value="1"/>
</dbReference>
<evidence type="ECO:0000256" key="3">
    <source>
        <dbReference type="ARBA" id="ARBA00022695"/>
    </source>
</evidence>
<proteinExistence type="predicted"/>
<dbReference type="SUPFAM" id="SSF56672">
    <property type="entry name" value="DNA/RNA polymerases"/>
    <property type="match status" value="1"/>
</dbReference>
<dbReference type="EMBL" id="BK010432">
    <property type="protein sequence ID" value="DAB41750.1"/>
    <property type="molecule type" value="Genomic_RNA"/>
</dbReference>
<evidence type="ECO:0000256" key="1">
    <source>
        <dbReference type="ARBA" id="ARBA00022484"/>
    </source>
</evidence>
<name>A0A2Z6JQL1_9VIRU</name>
<reference evidence="4" key="1">
    <citation type="journal article" date="2018" name="Virology">
        <title>Evidence for contemporary plant mitoviruses.</title>
        <authorList>
            <person name="Nibert M.L."/>
            <person name="Vong M."/>
            <person name="Fugate K.K."/>
            <person name="Debat H.J."/>
        </authorList>
    </citation>
    <scope>NUCLEOTIDE SEQUENCE</scope>
    <source>
        <strain evidence="4">PeexMV1-Bern</strain>
    </source>
</reference>
<dbReference type="GO" id="GO:0003968">
    <property type="term" value="F:RNA-directed RNA polymerase activity"/>
    <property type="evidence" value="ECO:0007669"/>
    <property type="project" value="UniProtKB-KW"/>
</dbReference>
<keyword evidence="1 4" id="KW-0696">RNA-directed RNA polymerase</keyword>
<evidence type="ECO:0000313" key="4">
    <source>
        <dbReference type="EMBL" id="DAB41750.1"/>
    </source>
</evidence>
<dbReference type="PANTHER" id="PTHR34456">
    <property type="entry name" value="MITOVIRUS RNA-DEPENDENT RNA POLYMERASE"/>
    <property type="match status" value="1"/>
</dbReference>
<keyword evidence="3" id="KW-0548">Nucleotidyltransferase</keyword>
<sequence>MNIIQKLFCSVERIPRYSWRSMFEHARRLRGHLLRVPLVVTLSMSREIALASVDFSRRVLRLRRKSGLLFTALYLKQCAVSLQRHYAGSFAARDSQSVSVSLTRSGIPRIIPKVLRKHIKQRSDHGDILVRIYLSWFSLAKLVELAPKVSKATFTSIATPSKDIGSILGVLQEMKDSYKVLQPKYLPHLPSMALEKGMRWRPTWKSTPLSYSYYSKFFEKDENDLLLRNENIFVNLKAEIASFMWNICKIHSIPDGFFSPAMLWYPGVLYPHDYSGTRRMLMEDLDRFEAGAGPQMASTMQIFDRVPLFTGRLAQVIEGGGKRRIFAICNHIKQQLLTPVHQWASSVLRTLRSDGTYDQELPLRRLRSKKYSKLYSFDLKSATDRWPLSVIYTLQCSIWGDVFASSVVNSTLGLNTFKVGPPLTKKVSEIAFLAGQPLGYLGSWSLFALSHHYLVWLAAEKVYPGRSRPFWEYALLGDDILIADEEVGKQYAEYLERLGVTISIHKSIISNNGSLEFAKRFWTKLMQVDLSPVSLKSLLGCKSTIGLCQIGMKYGLQMSALQRLAGAGYRVRSRLMTTQSKRWERIKAVACKSYISQRLSLEWWIGRGKPLDPYLRGKIIAYLRKELKPKEIQLIPKQLVLDGEHEILERTVVRHWMEQWLRWLSWYHTVANSPEVTIDQLMEVPMCATSWKRTQTDLHLVKFGLIWKMYDMAGEFQPNDVKVIELTSVPFSRWIYGGYKGDNFIMAPVE</sequence>
<dbReference type="InterPro" id="IPR008686">
    <property type="entry name" value="RNA_pol_mitovir"/>
</dbReference>
<dbReference type="PANTHER" id="PTHR34456:SF13">
    <property type="entry name" value="REVERSE TRANSCRIPTASE DOMAIN-CONTAINING PROTEIN"/>
    <property type="match status" value="1"/>
</dbReference>
<organism evidence="4">
    <name type="scientific">Petunia exserta mitovirus 1</name>
    <dbReference type="NCBI Taxonomy" id="2080463"/>
    <lineage>
        <taxon>Viruses</taxon>
        <taxon>Riboviria</taxon>
        <taxon>Orthornavirae</taxon>
        <taxon>Lenarviricota</taxon>
        <taxon>Howeltoviricetes</taxon>
        <taxon>Cryppavirales</taxon>
        <taxon>Mitoviridae</taxon>
        <taxon>Duamitovirus</taxon>
        <taxon>Duamitovirus peex1</taxon>
    </lineage>
</organism>